<dbReference type="Proteomes" id="UP001142317">
    <property type="component" value="Unassembled WGS sequence"/>
</dbReference>
<gene>
    <name evidence="3" type="ORF">GCM10017586_29480</name>
</gene>
<keyword evidence="1" id="KW-0560">Oxidoreductase</keyword>
<evidence type="ECO:0000256" key="2">
    <source>
        <dbReference type="SAM" id="MobiDB-lite"/>
    </source>
</evidence>
<reference evidence="3" key="1">
    <citation type="journal article" date="2014" name="Int. J. Syst. Evol. Microbiol.">
        <title>Complete genome sequence of Corynebacterium casei LMG S-19264T (=DSM 44701T), isolated from a smear-ripened cheese.</title>
        <authorList>
            <consortium name="US DOE Joint Genome Institute (JGI-PGF)"/>
            <person name="Walter F."/>
            <person name="Albersmeier A."/>
            <person name="Kalinowski J."/>
            <person name="Ruckert C."/>
        </authorList>
    </citation>
    <scope>NUCLEOTIDE SEQUENCE</scope>
    <source>
        <strain evidence="3">VKM Ac-1447</strain>
    </source>
</reference>
<evidence type="ECO:0008006" key="5">
    <source>
        <dbReference type="Google" id="ProtNLM"/>
    </source>
</evidence>
<evidence type="ECO:0000313" key="4">
    <source>
        <dbReference type="Proteomes" id="UP001142317"/>
    </source>
</evidence>
<dbReference type="Pfam" id="PF13510">
    <property type="entry name" value="Fer2_4"/>
    <property type="match status" value="1"/>
</dbReference>
<reference evidence="3" key="2">
    <citation type="submission" date="2023-01" db="EMBL/GenBank/DDBJ databases">
        <authorList>
            <person name="Sun Q."/>
            <person name="Evtushenko L."/>
        </authorList>
    </citation>
    <scope>NUCLEOTIDE SEQUENCE</scope>
    <source>
        <strain evidence="3">VKM Ac-1447</strain>
    </source>
</reference>
<dbReference type="GO" id="GO:0051536">
    <property type="term" value="F:iron-sulfur cluster binding"/>
    <property type="evidence" value="ECO:0007669"/>
    <property type="project" value="InterPro"/>
</dbReference>
<name>A0A9W6HJK0_9MICO</name>
<keyword evidence="4" id="KW-1185">Reference proteome</keyword>
<proteinExistence type="predicted"/>
<dbReference type="InterPro" id="IPR036010">
    <property type="entry name" value="2Fe-2S_ferredoxin-like_sf"/>
</dbReference>
<dbReference type="Gene3D" id="3.10.20.440">
    <property type="entry name" value="2Fe-2S iron-sulphur cluster binding domain, sarcosine oxidase, alpha subunit, N-terminal domain"/>
    <property type="match status" value="1"/>
</dbReference>
<evidence type="ECO:0000256" key="1">
    <source>
        <dbReference type="ARBA" id="ARBA00023002"/>
    </source>
</evidence>
<sequence>MSGDAAGGMFAFDGTPVPFQPGQSVGAALAASGVTAWRTTRGAGEPRGLFCGIGVCYDCLLTVDGLRSQRACVTPAGAGQDVRSDDPGAPLASPTTTDGGERR</sequence>
<dbReference type="GO" id="GO:0016491">
    <property type="term" value="F:oxidoreductase activity"/>
    <property type="evidence" value="ECO:0007669"/>
    <property type="project" value="UniProtKB-KW"/>
</dbReference>
<dbReference type="RefSeq" id="WP_245338126.1">
    <property type="nucleotide sequence ID" value="NZ_BSEO01000015.1"/>
</dbReference>
<accession>A0A9W6HJK0</accession>
<dbReference type="SUPFAM" id="SSF54292">
    <property type="entry name" value="2Fe-2S ferredoxin-like"/>
    <property type="match status" value="1"/>
</dbReference>
<dbReference type="EMBL" id="BSEO01000015">
    <property type="protein sequence ID" value="GLJ81265.1"/>
    <property type="molecule type" value="Genomic_DNA"/>
</dbReference>
<dbReference type="AlphaFoldDB" id="A0A9W6HJK0"/>
<protein>
    <recommendedName>
        <fullName evidence="5">Proline dehydrogenase</fullName>
    </recommendedName>
</protein>
<feature type="compositionally biased region" description="Polar residues" evidence="2">
    <location>
        <begin position="93"/>
        <end position="103"/>
    </location>
</feature>
<dbReference type="InterPro" id="IPR042204">
    <property type="entry name" value="2Fe-2S-bd_N"/>
</dbReference>
<evidence type="ECO:0000313" key="3">
    <source>
        <dbReference type="EMBL" id="GLJ81265.1"/>
    </source>
</evidence>
<organism evidence="3 4">
    <name type="scientific">Microbacterium imperiale</name>
    <dbReference type="NCBI Taxonomy" id="33884"/>
    <lineage>
        <taxon>Bacteria</taxon>
        <taxon>Bacillati</taxon>
        <taxon>Actinomycetota</taxon>
        <taxon>Actinomycetes</taxon>
        <taxon>Micrococcales</taxon>
        <taxon>Microbacteriaceae</taxon>
        <taxon>Microbacterium</taxon>
    </lineage>
</organism>
<feature type="region of interest" description="Disordered" evidence="2">
    <location>
        <begin position="74"/>
        <end position="103"/>
    </location>
</feature>
<comment type="caution">
    <text evidence="3">The sequence shown here is derived from an EMBL/GenBank/DDBJ whole genome shotgun (WGS) entry which is preliminary data.</text>
</comment>